<comment type="caution">
    <text evidence="1">The sequence shown here is derived from an EMBL/GenBank/DDBJ whole genome shotgun (WGS) entry which is preliminary data.</text>
</comment>
<protein>
    <submittedName>
        <fullName evidence="1">Prepilin-type cleavage/methylation domain-containing protein</fullName>
    </submittedName>
</protein>
<proteinExistence type="predicted"/>
<accession>A0ABT3KQV4</accession>
<sequence length="322" mass="33402">MTLIELLVAMALGLLITLAATAALLVARQGFTAVDAGSQLQDNGRFLRSIVQRLVAQAGYRDLRFISEMAQKSNAGALLAPDVFGLNNSSRASGNAWNQGTARTAGEVGYGSDILVLRYQSSSRTADAAVSDRTMIDCAGVAATAAPTAAGDKLLSIFHVGVGSDGEPALMCTRLGTGSTAYDTQPLLSGVENLQLLYGVDGIAPGNTAVPSASTADSVPERYLRADQLTVSGNDQATYANWRRVRSIRVGVVLRASPGSAIDQSSQTFYPLGISKGSAGGAKGSAFADNANDPGTVYTPVADGRLRQAITFTVHLRNSQGD</sequence>
<name>A0ABT3KQV4_9BURK</name>
<evidence type="ECO:0000313" key="1">
    <source>
        <dbReference type="EMBL" id="MCW5320180.1"/>
    </source>
</evidence>
<gene>
    <name evidence="1" type="ORF">D5039_02995</name>
</gene>
<dbReference type="InterPro" id="IPR032092">
    <property type="entry name" value="PilW"/>
</dbReference>
<dbReference type="Pfam" id="PF16074">
    <property type="entry name" value="PilW"/>
    <property type="match status" value="1"/>
</dbReference>
<dbReference type="RefSeq" id="WP_138927838.1">
    <property type="nucleotide sequence ID" value="NZ_RCAO01000105.1"/>
</dbReference>
<reference evidence="2" key="1">
    <citation type="submission" date="2023-07" db="EMBL/GenBank/DDBJ databases">
        <title>Verminephrobacter genomes.</title>
        <authorList>
            <person name="Lund M.B."/>
        </authorList>
    </citation>
    <scope>NUCLEOTIDE SEQUENCE [LARGE SCALE GENOMIC DNA]</scope>
    <source>
        <strain evidence="2">AtM5-05</strain>
    </source>
</reference>
<evidence type="ECO:0000313" key="2">
    <source>
        <dbReference type="Proteomes" id="UP001208935"/>
    </source>
</evidence>
<dbReference type="Proteomes" id="UP001208935">
    <property type="component" value="Unassembled WGS sequence"/>
</dbReference>
<keyword evidence="2" id="KW-1185">Reference proteome</keyword>
<organism evidence="1 2">
    <name type="scientific">Verminephrobacter aporrectodeae subsp. tuberculatae</name>
    <dbReference type="NCBI Taxonomy" id="1110392"/>
    <lineage>
        <taxon>Bacteria</taxon>
        <taxon>Pseudomonadati</taxon>
        <taxon>Pseudomonadota</taxon>
        <taxon>Betaproteobacteria</taxon>
        <taxon>Burkholderiales</taxon>
        <taxon>Comamonadaceae</taxon>
        <taxon>Verminephrobacter</taxon>
    </lineage>
</organism>
<dbReference type="EMBL" id="QZCW01000001">
    <property type="protein sequence ID" value="MCW5320180.1"/>
    <property type="molecule type" value="Genomic_DNA"/>
</dbReference>